<dbReference type="Gene3D" id="3.40.225.10">
    <property type="entry name" value="Class II aldolase/adducin N-terminal domain"/>
    <property type="match status" value="1"/>
</dbReference>
<feature type="domain" description="Class II aldolase/adducin N-terminal" evidence="3">
    <location>
        <begin position="10"/>
        <end position="189"/>
    </location>
</feature>
<gene>
    <name evidence="4" type="ORF">C3Y98_08920</name>
</gene>
<proteinExistence type="predicted"/>
<dbReference type="GO" id="GO:0016832">
    <property type="term" value="F:aldehyde-lyase activity"/>
    <property type="evidence" value="ECO:0007669"/>
    <property type="project" value="TreeGrafter"/>
</dbReference>
<reference evidence="4 5" key="1">
    <citation type="submission" date="2018-02" db="EMBL/GenBank/DDBJ databases">
        <title>A novel lanthanide dependent methylotroph, Methylotenera sp. La3113.</title>
        <authorList>
            <person name="Lv H."/>
            <person name="Tani A."/>
        </authorList>
    </citation>
    <scope>NUCLEOTIDE SEQUENCE [LARGE SCALE GENOMIC DNA]</scope>
    <source>
        <strain evidence="4 5">La3113</strain>
    </source>
</reference>
<dbReference type="Proteomes" id="UP000297706">
    <property type="component" value="Unassembled WGS sequence"/>
</dbReference>
<evidence type="ECO:0000313" key="4">
    <source>
        <dbReference type="EMBL" id="TFW70786.1"/>
    </source>
</evidence>
<dbReference type="SUPFAM" id="SSF53639">
    <property type="entry name" value="AraD/HMP-PK domain-like"/>
    <property type="match status" value="1"/>
</dbReference>
<evidence type="ECO:0000256" key="2">
    <source>
        <dbReference type="ARBA" id="ARBA00023239"/>
    </source>
</evidence>
<keyword evidence="5" id="KW-1185">Reference proteome</keyword>
<dbReference type="PANTHER" id="PTHR22789">
    <property type="entry name" value="FUCULOSE PHOSPHATE ALDOLASE"/>
    <property type="match status" value="1"/>
</dbReference>
<dbReference type="GO" id="GO:0005829">
    <property type="term" value="C:cytosol"/>
    <property type="evidence" value="ECO:0007669"/>
    <property type="project" value="TreeGrafter"/>
</dbReference>
<evidence type="ECO:0000313" key="5">
    <source>
        <dbReference type="Proteomes" id="UP000297706"/>
    </source>
</evidence>
<dbReference type="OrthoDB" id="5500703at2"/>
<dbReference type="PANTHER" id="PTHR22789:SF0">
    <property type="entry name" value="3-OXO-TETRONATE 4-PHOSPHATE DECARBOXYLASE-RELATED"/>
    <property type="match status" value="1"/>
</dbReference>
<dbReference type="InterPro" id="IPR036409">
    <property type="entry name" value="Aldolase_II/adducin_N_sf"/>
</dbReference>
<name>A0A4Y9VQP7_9PROT</name>
<protein>
    <submittedName>
        <fullName evidence="4">Class II aldolase</fullName>
    </submittedName>
</protein>
<dbReference type="GO" id="GO:0019323">
    <property type="term" value="P:pentose catabolic process"/>
    <property type="evidence" value="ECO:0007669"/>
    <property type="project" value="TreeGrafter"/>
</dbReference>
<dbReference type="Pfam" id="PF00596">
    <property type="entry name" value="Aldolase_II"/>
    <property type="match status" value="1"/>
</dbReference>
<dbReference type="InterPro" id="IPR001303">
    <property type="entry name" value="Aldolase_II/adducin_N"/>
</dbReference>
<keyword evidence="1" id="KW-0479">Metal-binding</keyword>
<dbReference type="AlphaFoldDB" id="A0A4Y9VQP7"/>
<dbReference type="SMART" id="SM01007">
    <property type="entry name" value="Aldolase_II"/>
    <property type="match status" value="1"/>
</dbReference>
<sequence length="222" mass="24247">MTDQLQCAREQLLVLSQQLCALGLNRGTSGNASIRVPNAQGQVGLLITPSGMAVEHMRPADMVWMDFLGHAQGELAPSSEWRFHVDILRAKPAVNVVIHTHSMFATTLSTLRRDIPAFHYMIAVAGGDSIRCADYALFGSQQLSDNALLALTHRTACLLSNHGMIAVGATAEKALSVTLEVETLCEQYLRALQVGEPYILTEQEMSEVHEKFKGYGAWANNP</sequence>
<comment type="caution">
    <text evidence="4">The sequence shown here is derived from an EMBL/GenBank/DDBJ whole genome shotgun (WGS) entry which is preliminary data.</text>
</comment>
<dbReference type="RefSeq" id="WP_135278247.1">
    <property type="nucleotide sequence ID" value="NZ_PQVH01000011.1"/>
</dbReference>
<keyword evidence="2" id="KW-0456">Lyase</keyword>
<organism evidence="4 5">
    <name type="scientific">Methylotenera oryzisoli</name>
    <dbReference type="NCBI Taxonomy" id="2080758"/>
    <lineage>
        <taxon>Bacteria</taxon>
        <taxon>Pseudomonadati</taxon>
        <taxon>Pseudomonadota</taxon>
        <taxon>Betaproteobacteria</taxon>
        <taxon>Nitrosomonadales</taxon>
        <taxon>Methylophilaceae</taxon>
        <taxon>Methylotenera</taxon>
    </lineage>
</organism>
<evidence type="ECO:0000256" key="1">
    <source>
        <dbReference type="ARBA" id="ARBA00022723"/>
    </source>
</evidence>
<dbReference type="InterPro" id="IPR050197">
    <property type="entry name" value="Aldolase_class_II_sugar_metab"/>
</dbReference>
<dbReference type="EMBL" id="PQVH01000011">
    <property type="protein sequence ID" value="TFW70786.1"/>
    <property type="molecule type" value="Genomic_DNA"/>
</dbReference>
<dbReference type="GO" id="GO:0046872">
    <property type="term" value="F:metal ion binding"/>
    <property type="evidence" value="ECO:0007669"/>
    <property type="project" value="UniProtKB-KW"/>
</dbReference>
<evidence type="ECO:0000259" key="3">
    <source>
        <dbReference type="SMART" id="SM01007"/>
    </source>
</evidence>
<accession>A0A4Y9VQP7</accession>